<evidence type="ECO:0000313" key="1">
    <source>
        <dbReference type="EMBL" id="OMD30895.1"/>
    </source>
</evidence>
<protein>
    <submittedName>
        <fullName evidence="1">Transcriptional regulator</fullName>
    </submittedName>
</protein>
<comment type="caution">
    <text evidence="1">The sequence shown here is derived from an EMBL/GenBank/DDBJ whole genome shotgun (WGS) entry which is preliminary data.</text>
</comment>
<evidence type="ECO:0000313" key="2">
    <source>
        <dbReference type="Proteomes" id="UP000187465"/>
    </source>
</evidence>
<dbReference type="Proteomes" id="UP000187465">
    <property type="component" value="Unassembled WGS sequence"/>
</dbReference>
<dbReference type="AlphaFoldDB" id="A0A1R0X8C9"/>
<dbReference type="EMBL" id="MKQP01000023">
    <property type="protein sequence ID" value="OMD30895.1"/>
    <property type="molecule type" value="Genomic_DNA"/>
</dbReference>
<dbReference type="RefSeq" id="WP_036682199.1">
    <property type="nucleotide sequence ID" value="NZ_MKQP01000023.1"/>
</dbReference>
<dbReference type="Gene3D" id="1.10.10.2840">
    <property type="entry name" value="PucR C-terminal helix-turn-helix domain"/>
    <property type="match status" value="1"/>
</dbReference>
<reference evidence="1 2" key="1">
    <citation type="submission" date="2016-10" db="EMBL/GenBank/DDBJ databases">
        <title>Paenibacillus species isolates.</title>
        <authorList>
            <person name="Beno S.M."/>
        </authorList>
    </citation>
    <scope>NUCLEOTIDE SEQUENCE [LARGE SCALE GENOMIC DNA]</scope>
    <source>
        <strain evidence="1 2">FSL H7-0604</strain>
    </source>
</reference>
<dbReference type="InterPro" id="IPR008599">
    <property type="entry name" value="Diacid_rec"/>
</dbReference>
<dbReference type="PANTHER" id="PTHR33744:SF15">
    <property type="entry name" value="CARBOHYDRATE DIACID REGULATOR"/>
    <property type="match status" value="1"/>
</dbReference>
<accession>A0A1R0X8C9</accession>
<name>A0A1R0X8C9_9BACL</name>
<dbReference type="Pfam" id="PF05651">
    <property type="entry name" value="Diacid_rec"/>
    <property type="match status" value="1"/>
</dbReference>
<dbReference type="InterPro" id="IPR025736">
    <property type="entry name" value="PucR_C-HTH_dom"/>
</dbReference>
<gene>
    <name evidence="1" type="ORF">BJP51_00660</name>
</gene>
<dbReference type="PANTHER" id="PTHR33744">
    <property type="entry name" value="CARBOHYDRATE DIACID REGULATOR"/>
    <property type="match status" value="1"/>
</dbReference>
<dbReference type="InterPro" id="IPR051448">
    <property type="entry name" value="CdaR-like_regulators"/>
</dbReference>
<dbReference type="Pfam" id="PF13556">
    <property type="entry name" value="HTH_30"/>
    <property type="match status" value="1"/>
</dbReference>
<sequence>MKISKSLAGQIAQEMMSVVPYNINVMDESGFIVGSGDLKRVGTLHEGARIAIQSGHVFEVYEDGSGMKPGVNEPIIIDHKVLGVVGITGHPDEVRPFSKLVRVTTILLIEQEARNKLEQDERVKRVKFYHELSYRKEAYDLEFLERAGSYGLDLKKKCWAILVEGDVNGKEFKNVFRSYPHYWNLENDKAVFFITDVFLYKELIGKLNSCTNVGRIGSGEAAELAAYSLEQAQAAISVGSRVDPLKKLYTYEELSFLIHLSYDGAERPGTIYALLDQSGDKTGLIETLQVFIAENGDHNRTVQKLNIHRNTLNYRLNRIHTLTGKNPRNYMELFELLCGLMWRK</sequence>
<dbReference type="InterPro" id="IPR042070">
    <property type="entry name" value="PucR_C-HTH_sf"/>
</dbReference>
<proteinExistence type="predicted"/>
<organism evidence="1 2">
    <name type="scientific">Paenibacillus odorifer</name>
    <dbReference type="NCBI Taxonomy" id="189426"/>
    <lineage>
        <taxon>Bacteria</taxon>
        <taxon>Bacillati</taxon>
        <taxon>Bacillota</taxon>
        <taxon>Bacilli</taxon>
        <taxon>Bacillales</taxon>
        <taxon>Paenibacillaceae</taxon>
        <taxon>Paenibacillus</taxon>
    </lineage>
</organism>